<dbReference type="HOGENOM" id="CLU_018294_1_0_1"/>
<dbReference type="PROSITE" id="PS51253">
    <property type="entry name" value="HTH_CENPB"/>
    <property type="match status" value="1"/>
</dbReference>
<keyword evidence="1" id="KW-0238">DNA-binding</keyword>
<evidence type="ECO:0000313" key="3">
    <source>
        <dbReference type="Ensembl" id="ENSLACP00000007888.1"/>
    </source>
</evidence>
<dbReference type="InterPro" id="IPR009057">
    <property type="entry name" value="Homeodomain-like_sf"/>
</dbReference>
<dbReference type="Ensembl" id="ENSLACT00000007954.1">
    <property type="protein sequence ID" value="ENSLACP00000007888.1"/>
    <property type="gene ID" value="ENSLACG00000006981.1"/>
</dbReference>
<sequence>KLCFSFLKNARAQDVPVSGPILQIKAEKLATGLGHTDIKCSNGWLDGFKEGHLITFCVICGEVWRDTILPRVLQQYNPENVYNADESGLFYRLLPHMSLVLKGETCNARKRSKDQISILPCAIMTGSDKLPMLLIGKSTKPRCFKGMKSLPTEYTANWKAWMTSDIFSNWIKKHDKFKKQKCKVAII</sequence>
<dbReference type="SUPFAM" id="SSF46689">
    <property type="entry name" value="Homeodomain-like"/>
    <property type="match status" value="1"/>
</dbReference>
<evidence type="ECO:0000256" key="1">
    <source>
        <dbReference type="ARBA" id="ARBA00023125"/>
    </source>
</evidence>
<protein>
    <recommendedName>
        <fullName evidence="2">HTH CENPB-type domain-containing protein</fullName>
    </recommendedName>
</protein>
<dbReference type="InterPro" id="IPR050863">
    <property type="entry name" value="CenT-Element_Derived"/>
</dbReference>
<feature type="domain" description="HTH CENPB-type" evidence="2">
    <location>
        <begin position="1"/>
        <end position="58"/>
    </location>
</feature>
<dbReference type="OMA" id="TEYTANW"/>
<dbReference type="AlphaFoldDB" id="H3AE17"/>
<dbReference type="Pfam" id="PF03184">
    <property type="entry name" value="DDE_1"/>
    <property type="match status" value="1"/>
</dbReference>
<reference evidence="3" key="2">
    <citation type="submission" date="2025-08" db="UniProtKB">
        <authorList>
            <consortium name="Ensembl"/>
        </authorList>
    </citation>
    <scope>IDENTIFICATION</scope>
</reference>
<dbReference type="Pfam" id="PF03221">
    <property type="entry name" value="HTH_Tnp_Tc5"/>
    <property type="match status" value="1"/>
</dbReference>
<proteinExistence type="predicted"/>
<dbReference type="PANTHER" id="PTHR19303">
    <property type="entry name" value="TRANSPOSON"/>
    <property type="match status" value="1"/>
</dbReference>
<reference evidence="3" key="3">
    <citation type="submission" date="2025-09" db="UniProtKB">
        <authorList>
            <consortium name="Ensembl"/>
        </authorList>
    </citation>
    <scope>IDENTIFICATION</scope>
</reference>
<keyword evidence="4" id="KW-1185">Reference proteome</keyword>
<dbReference type="PANTHER" id="PTHR19303:SF73">
    <property type="entry name" value="PROTEIN PDC2"/>
    <property type="match status" value="1"/>
</dbReference>
<dbReference type="STRING" id="7897.ENSLACP00000007888"/>
<dbReference type="GeneTree" id="ENSGT00940000160195"/>
<dbReference type="eggNOG" id="KOG3105">
    <property type="taxonomic scope" value="Eukaryota"/>
</dbReference>
<organism evidence="3 4">
    <name type="scientific">Latimeria chalumnae</name>
    <name type="common">Coelacanth</name>
    <dbReference type="NCBI Taxonomy" id="7897"/>
    <lineage>
        <taxon>Eukaryota</taxon>
        <taxon>Metazoa</taxon>
        <taxon>Chordata</taxon>
        <taxon>Craniata</taxon>
        <taxon>Vertebrata</taxon>
        <taxon>Euteleostomi</taxon>
        <taxon>Coelacanthiformes</taxon>
        <taxon>Coelacanthidae</taxon>
        <taxon>Latimeria</taxon>
    </lineage>
</organism>
<dbReference type="Gene3D" id="1.10.10.60">
    <property type="entry name" value="Homeodomain-like"/>
    <property type="match status" value="1"/>
</dbReference>
<dbReference type="InParanoid" id="H3AE17"/>
<dbReference type="EMBL" id="AFYH01192423">
    <property type="status" value="NOT_ANNOTATED_CDS"/>
    <property type="molecule type" value="Genomic_DNA"/>
</dbReference>
<dbReference type="Proteomes" id="UP000008672">
    <property type="component" value="Unassembled WGS sequence"/>
</dbReference>
<dbReference type="GO" id="GO:0003677">
    <property type="term" value="F:DNA binding"/>
    <property type="evidence" value="ECO:0007669"/>
    <property type="project" value="UniProtKB-KW"/>
</dbReference>
<evidence type="ECO:0000259" key="2">
    <source>
        <dbReference type="PROSITE" id="PS51253"/>
    </source>
</evidence>
<accession>H3AE17</accession>
<name>H3AE17_LATCH</name>
<dbReference type="InterPro" id="IPR006600">
    <property type="entry name" value="HTH_CenpB_DNA-bd_dom"/>
</dbReference>
<evidence type="ECO:0000313" key="4">
    <source>
        <dbReference type="Proteomes" id="UP000008672"/>
    </source>
</evidence>
<reference evidence="4" key="1">
    <citation type="submission" date="2011-08" db="EMBL/GenBank/DDBJ databases">
        <title>The draft genome of Latimeria chalumnae.</title>
        <authorList>
            <person name="Di Palma F."/>
            <person name="Alfoldi J."/>
            <person name="Johnson J."/>
            <person name="Berlin A."/>
            <person name="Gnerre S."/>
            <person name="Jaffe D."/>
            <person name="MacCallum I."/>
            <person name="Young S."/>
            <person name="Walker B.J."/>
            <person name="Lander E."/>
            <person name="Lindblad-Toh K."/>
        </authorList>
    </citation>
    <scope>NUCLEOTIDE SEQUENCE [LARGE SCALE GENOMIC DNA]</scope>
    <source>
        <strain evidence="4">Wild caught</strain>
    </source>
</reference>
<dbReference type="GO" id="GO:0005634">
    <property type="term" value="C:nucleus"/>
    <property type="evidence" value="ECO:0007669"/>
    <property type="project" value="TreeGrafter"/>
</dbReference>
<dbReference type="InterPro" id="IPR004875">
    <property type="entry name" value="DDE_SF_endonuclease_dom"/>
</dbReference>